<name>A0A4W4GL13_ELEEL</name>
<reference evidence="8" key="4">
    <citation type="submission" date="2025-08" db="UniProtKB">
        <authorList>
            <consortium name="Ensembl"/>
        </authorList>
    </citation>
    <scope>IDENTIFICATION</scope>
</reference>
<evidence type="ECO:0000256" key="4">
    <source>
        <dbReference type="ARBA" id="ARBA00022490"/>
    </source>
</evidence>
<dbReference type="Ensembl" id="ENSEEET00000037625.2">
    <property type="protein sequence ID" value="ENSEEEP00000037190.2"/>
    <property type="gene ID" value="ENSEEEG00000017675.2"/>
</dbReference>
<dbReference type="GeneTree" id="ENSGT00390000000954"/>
<protein>
    <recommendedName>
        <fullName evidence="3">RWD domain-containing protein 3</fullName>
    </recommendedName>
</protein>
<dbReference type="PANTHER" id="PTHR15628">
    <property type="entry name" value="RWD DOMAIN-CONTAINING PROTEIN 3"/>
    <property type="match status" value="1"/>
</dbReference>
<sequence length="275" mass="31420">MKMSEEAVEEISVLSAIYCEKDEFELIEESAETGIAYRICTVIETADKKTPLSLIFRLSPEYPHTLPDVTVNSSELSRKRCQELRTMILNKARTLPCEPMVHALVTWIRQNSSVVIATSPCLDGRYTSNSHSEGTWVVLLHLDHMRSRAKYIKLIEKWTLELGLTGRLFVGKPILILLQGAKESIKEYIQLQRTVKVDVDSSGKRCKERMMSVLCEMPLPEDFHKLSSFEIKEPLSLEDLKKEFDIAGSLKLYQEFVPSLLNPGWSVQILQLRMS</sequence>
<evidence type="ECO:0000256" key="5">
    <source>
        <dbReference type="ARBA" id="ARBA00023242"/>
    </source>
</evidence>
<comment type="subcellular location">
    <subcellularLocation>
        <location evidence="2">Cytoplasm</location>
    </subcellularLocation>
    <subcellularLocation>
        <location evidence="1">Nucleus</location>
    </subcellularLocation>
</comment>
<evidence type="ECO:0000256" key="2">
    <source>
        <dbReference type="ARBA" id="ARBA00004496"/>
    </source>
</evidence>
<comment type="function">
    <text evidence="6">Enhancer of SUMO conjugation. Increases SUMO conjugation to proteins by promoting the: binding of E1 and E2 enzymes, thioester linkage between SUMO and ube2i/ubc9 and transfer of SUMO to specific target proteins which include hif1a, pias, nfkbia, nr3c1 and top1. Has no effect on ubiquitination.</text>
</comment>
<dbReference type="GeneID" id="113587580"/>
<evidence type="ECO:0000256" key="3">
    <source>
        <dbReference type="ARBA" id="ARBA00015444"/>
    </source>
</evidence>
<organism evidence="8 9">
    <name type="scientific">Electrophorus electricus</name>
    <name type="common">Electric eel</name>
    <name type="synonym">Gymnotus electricus</name>
    <dbReference type="NCBI Taxonomy" id="8005"/>
    <lineage>
        <taxon>Eukaryota</taxon>
        <taxon>Metazoa</taxon>
        <taxon>Chordata</taxon>
        <taxon>Craniata</taxon>
        <taxon>Vertebrata</taxon>
        <taxon>Euteleostomi</taxon>
        <taxon>Actinopterygii</taxon>
        <taxon>Neopterygii</taxon>
        <taxon>Teleostei</taxon>
        <taxon>Ostariophysi</taxon>
        <taxon>Gymnotiformes</taxon>
        <taxon>Gymnotoidei</taxon>
        <taxon>Gymnotidae</taxon>
        <taxon>Electrophorus</taxon>
    </lineage>
</organism>
<dbReference type="OMA" id="GITFRIQ"/>
<evidence type="ECO:0000313" key="8">
    <source>
        <dbReference type="Ensembl" id="ENSEEEP00000037190.2"/>
    </source>
</evidence>
<dbReference type="GO" id="GO:0033554">
    <property type="term" value="P:cellular response to stress"/>
    <property type="evidence" value="ECO:0007669"/>
    <property type="project" value="UniProtKB-ARBA"/>
</dbReference>
<dbReference type="AlphaFoldDB" id="A0A4W4GL13"/>
<reference evidence="8" key="5">
    <citation type="submission" date="2025-09" db="UniProtKB">
        <authorList>
            <consortium name="Ensembl"/>
        </authorList>
    </citation>
    <scope>IDENTIFICATION</scope>
</reference>
<dbReference type="CDD" id="cd23819">
    <property type="entry name" value="RWD_RWDD3"/>
    <property type="match status" value="1"/>
</dbReference>
<dbReference type="Gene3D" id="3.10.110.10">
    <property type="entry name" value="Ubiquitin Conjugating Enzyme"/>
    <property type="match status" value="1"/>
</dbReference>
<accession>A0A4W4GL13</accession>
<dbReference type="PANTHER" id="PTHR15628:SF1">
    <property type="entry name" value="RWD DOMAIN-CONTAINING PROTEIN 3"/>
    <property type="match status" value="1"/>
</dbReference>
<gene>
    <name evidence="8" type="primary">RWDD3</name>
</gene>
<evidence type="ECO:0000256" key="6">
    <source>
        <dbReference type="ARBA" id="ARBA00053748"/>
    </source>
</evidence>
<dbReference type="RefSeq" id="XP_026882100.2">
    <property type="nucleotide sequence ID" value="XM_027026299.2"/>
</dbReference>
<reference evidence="9" key="2">
    <citation type="journal article" date="2017" name="Sci. Adv.">
        <title>A tail of two voltages: Proteomic comparison of the three electric organs of the electric eel.</title>
        <authorList>
            <person name="Traeger L.L."/>
            <person name="Sabat G."/>
            <person name="Barrett-Wilt G.A."/>
            <person name="Wells G.B."/>
            <person name="Sussman M.R."/>
        </authorList>
    </citation>
    <scope>NUCLEOTIDE SEQUENCE [LARGE SCALE GENOMIC DNA]</scope>
</reference>
<dbReference type="SMART" id="SM00591">
    <property type="entry name" value="RWD"/>
    <property type="match status" value="1"/>
</dbReference>
<dbReference type="Pfam" id="PF05773">
    <property type="entry name" value="RWD"/>
    <property type="match status" value="1"/>
</dbReference>
<dbReference type="GO" id="GO:0005737">
    <property type="term" value="C:cytoplasm"/>
    <property type="evidence" value="ECO:0007669"/>
    <property type="project" value="UniProtKB-SubCell"/>
</dbReference>
<dbReference type="InterPro" id="IPR016135">
    <property type="entry name" value="UBQ-conjugating_enzyme/RWD"/>
</dbReference>
<keyword evidence="5" id="KW-0539">Nucleus</keyword>
<keyword evidence="9" id="KW-1185">Reference proteome</keyword>
<dbReference type="SUPFAM" id="SSF54495">
    <property type="entry name" value="UBC-like"/>
    <property type="match status" value="1"/>
</dbReference>
<dbReference type="PROSITE" id="PS50908">
    <property type="entry name" value="RWD"/>
    <property type="match status" value="1"/>
</dbReference>
<dbReference type="GO" id="GO:0033235">
    <property type="term" value="P:positive regulation of protein sumoylation"/>
    <property type="evidence" value="ECO:0007669"/>
    <property type="project" value="InterPro"/>
</dbReference>
<dbReference type="GO" id="GO:1902073">
    <property type="term" value="P:positive regulation of hypoxia-inducible factor-1alpha signaling pathway"/>
    <property type="evidence" value="ECO:0007669"/>
    <property type="project" value="InterPro"/>
</dbReference>
<feature type="domain" description="RWD" evidence="7">
    <location>
        <begin position="9"/>
        <end position="115"/>
    </location>
</feature>
<evidence type="ECO:0000259" key="7">
    <source>
        <dbReference type="PROSITE" id="PS50908"/>
    </source>
</evidence>
<reference evidence="9" key="1">
    <citation type="journal article" date="2014" name="Science">
        <title>Nonhuman genetics. Genomic basis for the convergent evolution of electric organs.</title>
        <authorList>
            <person name="Gallant J.R."/>
            <person name="Traeger L.L."/>
            <person name="Volkening J.D."/>
            <person name="Moffett H."/>
            <person name="Chen P.H."/>
            <person name="Novina C.D."/>
            <person name="Phillips G.N.Jr."/>
            <person name="Anand R."/>
            <person name="Wells G.B."/>
            <person name="Pinch M."/>
            <person name="Guth R."/>
            <person name="Unguez G.A."/>
            <person name="Albert J.S."/>
            <person name="Zakon H.H."/>
            <person name="Samanta M.P."/>
            <person name="Sussman M.R."/>
        </authorList>
    </citation>
    <scope>NUCLEOTIDE SEQUENCE [LARGE SCALE GENOMIC DNA]</scope>
</reference>
<evidence type="ECO:0000313" key="9">
    <source>
        <dbReference type="Proteomes" id="UP000314983"/>
    </source>
</evidence>
<proteinExistence type="predicted"/>
<dbReference type="InterPro" id="IPR038840">
    <property type="entry name" value="RWDD3"/>
</dbReference>
<reference evidence="8" key="3">
    <citation type="submission" date="2020-05" db="EMBL/GenBank/DDBJ databases">
        <title>Electrophorus electricus (electric eel) genome, fEleEle1, primary haplotype.</title>
        <authorList>
            <person name="Myers G."/>
            <person name="Meyer A."/>
            <person name="Fedrigo O."/>
            <person name="Formenti G."/>
            <person name="Rhie A."/>
            <person name="Tracey A."/>
            <person name="Sims Y."/>
            <person name="Jarvis E.D."/>
        </authorList>
    </citation>
    <scope>NUCLEOTIDE SEQUENCE [LARGE SCALE GENOMIC DNA]</scope>
</reference>
<dbReference type="GO" id="GO:0005634">
    <property type="term" value="C:nucleus"/>
    <property type="evidence" value="ECO:0007669"/>
    <property type="project" value="UniProtKB-SubCell"/>
</dbReference>
<dbReference type="CDD" id="cd24164">
    <property type="entry name" value="RWDD3_C"/>
    <property type="match status" value="1"/>
</dbReference>
<evidence type="ECO:0000256" key="1">
    <source>
        <dbReference type="ARBA" id="ARBA00004123"/>
    </source>
</evidence>
<dbReference type="GO" id="GO:0010468">
    <property type="term" value="P:regulation of gene expression"/>
    <property type="evidence" value="ECO:0007669"/>
    <property type="project" value="UniProtKB-ARBA"/>
</dbReference>
<dbReference type="InterPro" id="IPR006575">
    <property type="entry name" value="RWD_dom"/>
</dbReference>
<dbReference type="FunFam" id="3.10.110.10:FF:000050">
    <property type="entry name" value="eIF-2-alpha kinase GCN2"/>
    <property type="match status" value="1"/>
</dbReference>
<keyword evidence="4" id="KW-0963">Cytoplasm</keyword>
<dbReference type="Proteomes" id="UP000314983">
    <property type="component" value="Chromosome 15"/>
</dbReference>